<proteinExistence type="predicted"/>
<protein>
    <submittedName>
        <fullName evidence="1">Uncharacterized protein</fullName>
    </submittedName>
</protein>
<accession>A0ABQ7EKG8</accession>
<organism evidence="1 2">
    <name type="scientific">Brassica cretica</name>
    <name type="common">Mustard</name>
    <dbReference type="NCBI Taxonomy" id="69181"/>
    <lineage>
        <taxon>Eukaryota</taxon>
        <taxon>Viridiplantae</taxon>
        <taxon>Streptophyta</taxon>
        <taxon>Embryophyta</taxon>
        <taxon>Tracheophyta</taxon>
        <taxon>Spermatophyta</taxon>
        <taxon>Magnoliopsida</taxon>
        <taxon>eudicotyledons</taxon>
        <taxon>Gunneridae</taxon>
        <taxon>Pentapetalae</taxon>
        <taxon>rosids</taxon>
        <taxon>malvids</taxon>
        <taxon>Brassicales</taxon>
        <taxon>Brassicaceae</taxon>
        <taxon>Brassiceae</taxon>
        <taxon>Brassica</taxon>
    </lineage>
</organism>
<dbReference type="EMBL" id="QGKV02000299">
    <property type="protein sequence ID" value="KAF3597200.1"/>
    <property type="molecule type" value="Genomic_DNA"/>
</dbReference>
<gene>
    <name evidence="1" type="ORF">DY000_02027063</name>
</gene>
<comment type="caution">
    <text evidence="1">The sequence shown here is derived from an EMBL/GenBank/DDBJ whole genome shotgun (WGS) entry which is preliminary data.</text>
</comment>
<evidence type="ECO:0000313" key="1">
    <source>
        <dbReference type="EMBL" id="KAF3597200.1"/>
    </source>
</evidence>
<name>A0ABQ7EKG8_BRACR</name>
<keyword evidence="2" id="KW-1185">Reference proteome</keyword>
<reference evidence="1 2" key="1">
    <citation type="journal article" date="2020" name="BMC Genomics">
        <title>Intraspecific diversification of the crop wild relative Brassica cretica Lam. using demographic model selection.</title>
        <authorList>
            <person name="Kioukis A."/>
            <person name="Michalopoulou V.A."/>
            <person name="Briers L."/>
            <person name="Pirintsos S."/>
            <person name="Studholme D.J."/>
            <person name="Pavlidis P."/>
            <person name="Sarris P.F."/>
        </authorList>
    </citation>
    <scope>NUCLEOTIDE SEQUENCE [LARGE SCALE GENOMIC DNA]</scope>
    <source>
        <strain evidence="2">cv. PFS-1207/04</strain>
    </source>
</reference>
<evidence type="ECO:0000313" key="2">
    <source>
        <dbReference type="Proteomes" id="UP000266723"/>
    </source>
</evidence>
<dbReference type="Proteomes" id="UP000266723">
    <property type="component" value="Unassembled WGS sequence"/>
</dbReference>
<sequence>MSLLATPEHGRVAVLSLALRTSKQPIASALSSGHFLWFTVSIRPLEQYFSLVIWFFLLAFSVHHHQYLALNLT</sequence>